<dbReference type="EMBL" id="CAJNIZ010039779">
    <property type="protein sequence ID" value="CAE7594494.1"/>
    <property type="molecule type" value="Genomic_DNA"/>
</dbReference>
<dbReference type="GO" id="GO:0005886">
    <property type="term" value="C:plasma membrane"/>
    <property type="evidence" value="ECO:0007669"/>
    <property type="project" value="TreeGrafter"/>
</dbReference>
<evidence type="ECO:0000256" key="2">
    <source>
        <dbReference type="ARBA" id="ARBA00022692"/>
    </source>
</evidence>
<dbReference type="GO" id="GO:0004016">
    <property type="term" value="F:adenylate cyclase activity"/>
    <property type="evidence" value="ECO:0007669"/>
    <property type="project" value="TreeGrafter"/>
</dbReference>
<dbReference type="PANTHER" id="PTHR11920:SF335">
    <property type="entry name" value="GUANYLATE CYCLASE"/>
    <property type="match status" value="1"/>
</dbReference>
<evidence type="ECO:0000256" key="1">
    <source>
        <dbReference type="ARBA" id="ARBA00004370"/>
    </source>
</evidence>
<organism evidence="9 10">
    <name type="scientific">Symbiodinium pilosum</name>
    <name type="common">Dinoflagellate</name>
    <dbReference type="NCBI Taxonomy" id="2952"/>
    <lineage>
        <taxon>Eukaryota</taxon>
        <taxon>Sar</taxon>
        <taxon>Alveolata</taxon>
        <taxon>Dinophyceae</taxon>
        <taxon>Suessiales</taxon>
        <taxon>Symbiodiniaceae</taxon>
        <taxon>Symbiodinium</taxon>
    </lineage>
</organism>
<dbReference type="GO" id="GO:0001653">
    <property type="term" value="F:peptide receptor activity"/>
    <property type="evidence" value="ECO:0007669"/>
    <property type="project" value="TreeGrafter"/>
</dbReference>
<dbReference type="AlphaFoldDB" id="A0A812UT68"/>
<dbReference type="InterPro" id="IPR001054">
    <property type="entry name" value="A/G_cyclase"/>
</dbReference>
<name>A0A812UT68_SYMPI</name>
<keyword evidence="5" id="KW-0472">Membrane</keyword>
<dbReference type="Pfam" id="PF00211">
    <property type="entry name" value="Guanylate_cyc"/>
    <property type="match status" value="1"/>
</dbReference>
<keyword evidence="2" id="KW-0812">Transmembrane</keyword>
<proteinExistence type="inferred from homology"/>
<comment type="similarity">
    <text evidence="7">Belongs to the adenylyl cyclase class-4/guanylyl cyclase family.</text>
</comment>
<feature type="domain" description="Guanylate cyclase" evidence="8">
    <location>
        <begin position="287"/>
        <end position="422"/>
    </location>
</feature>
<protein>
    <submittedName>
        <fullName evidence="9">Gucy2g protein</fullName>
    </submittedName>
</protein>
<evidence type="ECO:0000259" key="8">
    <source>
        <dbReference type="PROSITE" id="PS50125"/>
    </source>
</evidence>
<dbReference type="SMART" id="SM00044">
    <property type="entry name" value="CYCc"/>
    <property type="match status" value="1"/>
</dbReference>
<dbReference type="CDD" id="cd07302">
    <property type="entry name" value="CHD"/>
    <property type="match status" value="1"/>
</dbReference>
<reference evidence="9" key="1">
    <citation type="submission" date="2021-02" db="EMBL/GenBank/DDBJ databases">
        <authorList>
            <person name="Dougan E. K."/>
            <person name="Rhodes N."/>
            <person name="Thang M."/>
            <person name="Chan C."/>
        </authorList>
    </citation>
    <scope>NUCLEOTIDE SEQUENCE</scope>
</reference>
<dbReference type="InterPro" id="IPR029787">
    <property type="entry name" value="Nucleotide_cyclase"/>
</dbReference>
<dbReference type="Proteomes" id="UP000649617">
    <property type="component" value="Unassembled WGS sequence"/>
</dbReference>
<dbReference type="GO" id="GO:0004383">
    <property type="term" value="F:guanylate cyclase activity"/>
    <property type="evidence" value="ECO:0007669"/>
    <property type="project" value="TreeGrafter"/>
</dbReference>
<feature type="non-terminal residue" evidence="9">
    <location>
        <position position="1"/>
    </location>
</feature>
<dbReference type="PANTHER" id="PTHR11920">
    <property type="entry name" value="GUANYLYL CYCLASE"/>
    <property type="match status" value="1"/>
</dbReference>
<dbReference type="InterPro" id="IPR050401">
    <property type="entry name" value="Cyclic_nucleotide_synthase"/>
</dbReference>
<evidence type="ECO:0000256" key="7">
    <source>
        <dbReference type="RuleBase" id="RU000405"/>
    </source>
</evidence>
<evidence type="ECO:0000256" key="3">
    <source>
        <dbReference type="ARBA" id="ARBA00022741"/>
    </source>
</evidence>
<dbReference type="InterPro" id="IPR029016">
    <property type="entry name" value="GAF-like_dom_sf"/>
</dbReference>
<dbReference type="PROSITE" id="PS50125">
    <property type="entry name" value="GUANYLATE_CYCLASE_2"/>
    <property type="match status" value="1"/>
</dbReference>
<gene>
    <name evidence="9" type="primary">Gucy2g</name>
    <name evidence="9" type="ORF">SPIL2461_LOCUS15837</name>
</gene>
<comment type="caution">
    <text evidence="9">The sequence shown here is derived from an EMBL/GenBank/DDBJ whole genome shotgun (WGS) entry which is preliminary data.</text>
</comment>
<dbReference type="SUPFAM" id="SSF55781">
    <property type="entry name" value="GAF domain-like"/>
    <property type="match status" value="1"/>
</dbReference>
<keyword evidence="3" id="KW-0547">Nucleotide-binding</keyword>
<dbReference type="InterPro" id="IPR018297">
    <property type="entry name" value="A/G_cyclase_CS"/>
</dbReference>
<dbReference type="GO" id="GO:0007168">
    <property type="term" value="P:receptor guanylyl cyclase signaling pathway"/>
    <property type="evidence" value="ECO:0007669"/>
    <property type="project" value="TreeGrafter"/>
</dbReference>
<comment type="subcellular location">
    <subcellularLocation>
        <location evidence="1">Membrane</location>
    </subcellularLocation>
</comment>
<dbReference type="SUPFAM" id="SSF55073">
    <property type="entry name" value="Nucleotide cyclase"/>
    <property type="match status" value="1"/>
</dbReference>
<sequence>DMLALLEECIFEFWGPNVVGEVCLTSAFAPQIPDFHQSCSTDFLFSVRLGEQHRNHADTSDGLHLPKCWFGSRWDEASSYWWQLRALEDHDALHACFQNNAGVIVDACTPASQPAEPGHVAAKSFQFEESTRRSEMESESTRRIQSMMYIPLHGHGGCIGVLCLASYNALDFTEAIRETFLNIAQITGSHLQVLQMQYLLAKEREVIELDRARHKQLATDYRSLLNDMVPPHIVDKLSRAHSLRTSDLVWRHHCNNMVPPTHQDSSPSDVQSRLGSLVYAKQHDMVVILFTDIKGFTCMSEHVHPAETMLMLDDLFGKFDDIIDAHSDVAYKVETIGDAYMVAFGLFGNNGGAAELGVSAITVAAEMIEASQQVPMPGSSVGRKVEIRAGLHIGCIMSGVIGKKIPHYCMFGDTVNTASRMESSGLPSKIHVSQAVMEACRASAHFRFTSAGVKSIKGKGPMNTFLVDPQEVLGWNAGNPRVCQMPPHVPNILALVQGKPLNNMFSWILSGLRRLWPSCLQLFRVMAPRV</sequence>
<dbReference type="Gene3D" id="3.30.450.40">
    <property type="match status" value="1"/>
</dbReference>
<evidence type="ECO:0000256" key="4">
    <source>
        <dbReference type="ARBA" id="ARBA00022989"/>
    </source>
</evidence>
<dbReference type="OrthoDB" id="354346at2759"/>
<keyword evidence="10" id="KW-1185">Reference proteome</keyword>
<accession>A0A812UT68</accession>
<evidence type="ECO:0000256" key="6">
    <source>
        <dbReference type="ARBA" id="ARBA00023239"/>
    </source>
</evidence>
<dbReference type="GO" id="GO:0000166">
    <property type="term" value="F:nucleotide binding"/>
    <property type="evidence" value="ECO:0007669"/>
    <property type="project" value="UniProtKB-KW"/>
</dbReference>
<dbReference type="PROSITE" id="PS00452">
    <property type="entry name" value="GUANYLATE_CYCLASE_1"/>
    <property type="match status" value="1"/>
</dbReference>
<keyword evidence="4" id="KW-1133">Transmembrane helix</keyword>
<evidence type="ECO:0000313" key="10">
    <source>
        <dbReference type="Proteomes" id="UP000649617"/>
    </source>
</evidence>
<dbReference type="Gene3D" id="3.30.70.1230">
    <property type="entry name" value="Nucleotide cyclase"/>
    <property type="match status" value="1"/>
</dbReference>
<evidence type="ECO:0000256" key="5">
    <source>
        <dbReference type="ARBA" id="ARBA00023136"/>
    </source>
</evidence>
<keyword evidence="6 7" id="KW-0456">Lyase</keyword>
<evidence type="ECO:0000313" key="9">
    <source>
        <dbReference type="EMBL" id="CAE7594494.1"/>
    </source>
</evidence>
<dbReference type="GO" id="GO:0035556">
    <property type="term" value="P:intracellular signal transduction"/>
    <property type="evidence" value="ECO:0007669"/>
    <property type="project" value="InterPro"/>
</dbReference>